<feature type="non-terminal residue" evidence="13">
    <location>
        <position position="456"/>
    </location>
</feature>
<comment type="function">
    <text evidence="10">Catalyzes the reduction of fatty acyl-CoA to fatty alcohols.</text>
</comment>
<evidence type="ECO:0000256" key="2">
    <source>
        <dbReference type="ARBA" id="ARBA00005928"/>
    </source>
</evidence>
<feature type="transmembrane region" description="Helical" evidence="10">
    <location>
        <begin position="348"/>
        <end position="370"/>
    </location>
</feature>
<dbReference type="AlphaFoldDB" id="A0A482VJM3"/>
<dbReference type="PANTHER" id="PTHR11011:SF60">
    <property type="entry name" value="FATTY ACYL-COA REDUCTASE-RELATED"/>
    <property type="match status" value="1"/>
</dbReference>
<evidence type="ECO:0000256" key="7">
    <source>
        <dbReference type="ARBA" id="ARBA00023098"/>
    </source>
</evidence>
<name>A0A482VJM3_ASBVE</name>
<dbReference type="GO" id="GO:0102965">
    <property type="term" value="F:alcohol-forming long-chain fatty acyl-CoA reductase activity"/>
    <property type="evidence" value="ECO:0007669"/>
    <property type="project" value="UniProtKB-EC"/>
</dbReference>
<keyword evidence="4 10" id="KW-0812">Transmembrane</keyword>
<keyword evidence="10" id="KW-0560">Oxidoreductase</keyword>
<dbReference type="InterPro" id="IPR036291">
    <property type="entry name" value="NAD(P)-bd_dom_sf"/>
</dbReference>
<dbReference type="EC" id="1.2.1.84" evidence="10"/>
<keyword evidence="6 10" id="KW-1133">Transmembrane helix</keyword>
<comment type="caution">
    <text evidence="13">The sequence shown here is derived from an EMBL/GenBank/DDBJ whole genome shotgun (WGS) entry which is preliminary data.</text>
</comment>
<evidence type="ECO:0000256" key="9">
    <source>
        <dbReference type="ARBA" id="ARBA00052530"/>
    </source>
</evidence>
<comment type="subcellular location">
    <subcellularLocation>
        <location evidence="1">Membrane</location>
        <topology evidence="1">Multi-pass membrane protein</topology>
    </subcellularLocation>
</comment>
<dbReference type="Pfam" id="PF07993">
    <property type="entry name" value="NAD_binding_4"/>
    <property type="match status" value="1"/>
</dbReference>
<keyword evidence="14" id="KW-1185">Reference proteome</keyword>
<evidence type="ECO:0000256" key="8">
    <source>
        <dbReference type="ARBA" id="ARBA00023136"/>
    </source>
</evidence>
<keyword evidence="5 10" id="KW-0521">NADP</keyword>
<proteinExistence type="inferred from homology"/>
<feature type="domain" description="Fatty acyl-CoA reductase C-terminal" evidence="11">
    <location>
        <begin position="357"/>
        <end position="449"/>
    </location>
</feature>
<dbReference type="FunFam" id="3.40.50.720:FF:000143">
    <property type="entry name" value="Fatty acyl-CoA reductase"/>
    <property type="match status" value="1"/>
</dbReference>
<keyword evidence="3 10" id="KW-0444">Lipid biosynthesis</keyword>
<dbReference type="OrthoDB" id="429813at2759"/>
<dbReference type="GO" id="GO:0016020">
    <property type="term" value="C:membrane"/>
    <property type="evidence" value="ECO:0007669"/>
    <property type="project" value="UniProtKB-SubCell"/>
</dbReference>
<dbReference type="InterPro" id="IPR033640">
    <property type="entry name" value="FAR_C"/>
</dbReference>
<dbReference type="CDD" id="cd05236">
    <property type="entry name" value="FAR-N_SDR_e"/>
    <property type="match status" value="1"/>
</dbReference>
<dbReference type="Proteomes" id="UP000292052">
    <property type="component" value="Unassembled WGS sequence"/>
</dbReference>
<evidence type="ECO:0000259" key="11">
    <source>
        <dbReference type="Pfam" id="PF03015"/>
    </source>
</evidence>
<dbReference type="GO" id="GO:0080019">
    <property type="term" value="F:alcohol-forming very long-chain fatty acyl-CoA reductase activity"/>
    <property type="evidence" value="ECO:0007669"/>
    <property type="project" value="InterPro"/>
</dbReference>
<dbReference type="SUPFAM" id="SSF51735">
    <property type="entry name" value="NAD(P)-binding Rossmann-fold domains"/>
    <property type="match status" value="1"/>
</dbReference>
<accession>A0A482VJM3</accession>
<evidence type="ECO:0000256" key="6">
    <source>
        <dbReference type="ARBA" id="ARBA00022989"/>
    </source>
</evidence>
<dbReference type="InterPro" id="IPR026055">
    <property type="entry name" value="FAR"/>
</dbReference>
<protein>
    <recommendedName>
        <fullName evidence="10">Fatty acyl-CoA reductase</fullName>
        <ecNumber evidence="10">1.2.1.84</ecNumber>
    </recommendedName>
</protein>
<comment type="catalytic activity">
    <reaction evidence="9 10">
        <text>a long-chain fatty acyl-CoA + 2 NADPH + 2 H(+) = a long-chain primary fatty alcohol + 2 NADP(+) + CoA</text>
        <dbReference type="Rhea" id="RHEA:52716"/>
        <dbReference type="ChEBI" id="CHEBI:15378"/>
        <dbReference type="ChEBI" id="CHEBI:57287"/>
        <dbReference type="ChEBI" id="CHEBI:57783"/>
        <dbReference type="ChEBI" id="CHEBI:58349"/>
        <dbReference type="ChEBI" id="CHEBI:77396"/>
        <dbReference type="ChEBI" id="CHEBI:83139"/>
        <dbReference type="EC" id="1.2.1.84"/>
    </reaction>
</comment>
<comment type="similarity">
    <text evidence="2 10">Belongs to the fatty acyl-CoA reductase family.</text>
</comment>
<sequence>MDESEIKKFFHDQTIFITGGTGFVGKVLIEKLLRLCEVSKIYILVRPKKGKTTKQRFNEFFDYPCFDRIRNGESDLTTKVVFVSGDCESPNLGISDEFKEVLLKETTILFHAAADVRFDQPLQIAAKITIGSTRDVLALAKQMPRLKAFVYVSTAYSNCPHRHIGEEFYAPPMTSGQLLNIVDAMDEKVLDQITPKLLGRWPNTYTFTKSIAEDLIKTEAENLPLTIVRPAIVTPTLEEPLPGWIDNFYGISGIITAASLGILRSLNAKLNVTSYAVPCDYVANITIASAWNVAKEKRNNIPIYNYVGPKNNTTTWGKARECMDILIPQYPPKKMIWHYTFQMRENALWHKICIFFFHTVVAYLVDFVLICSGRKPMAVKNYERINKLVALTSYFTTNEWTFDIDNVEKLWEEMGDSDKKLFNFNMDDVDLLSYFRVGIIGGRIYLLKDPIETIPE</sequence>
<dbReference type="Pfam" id="PF03015">
    <property type="entry name" value="Sterile"/>
    <property type="match status" value="1"/>
</dbReference>
<evidence type="ECO:0000256" key="3">
    <source>
        <dbReference type="ARBA" id="ARBA00022516"/>
    </source>
</evidence>
<organism evidence="13 14">
    <name type="scientific">Asbolus verrucosus</name>
    <name type="common">Desert ironclad beetle</name>
    <dbReference type="NCBI Taxonomy" id="1661398"/>
    <lineage>
        <taxon>Eukaryota</taxon>
        <taxon>Metazoa</taxon>
        <taxon>Ecdysozoa</taxon>
        <taxon>Arthropoda</taxon>
        <taxon>Hexapoda</taxon>
        <taxon>Insecta</taxon>
        <taxon>Pterygota</taxon>
        <taxon>Neoptera</taxon>
        <taxon>Endopterygota</taxon>
        <taxon>Coleoptera</taxon>
        <taxon>Polyphaga</taxon>
        <taxon>Cucujiformia</taxon>
        <taxon>Tenebrionidae</taxon>
        <taxon>Pimeliinae</taxon>
        <taxon>Asbolus</taxon>
    </lineage>
</organism>
<evidence type="ECO:0000256" key="4">
    <source>
        <dbReference type="ARBA" id="ARBA00022692"/>
    </source>
</evidence>
<keyword evidence="8 10" id="KW-0472">Membrane</keyword>
<evidence type="ECO:0000256" key="5">
    <source>
        <dbReference type="ARBA" id="ARBA00022857"/>
    </source>
</evidence>
<keyword evidence="7 10" id="KW-0443">Lipid metabolism</keyword>
<reference evidence="13 14" key="1">
    <citation type="submission" date="2017-03" db="EMBL/GenBank/DDBJ databases">
        <title>Genome of the blue death feigning beetle - Asbolus verrucosus.</title>
        <authorList>
            <person name="Rider S.D."/>
        </authorList>
    </citation>
    <scope>NUCLEOTIDE SEQUENCE [LARGE SCALE GENOMIC DNA]</scope>
    <source>
        <strain evidence="13">Butters</strain>
        <tissue evidence="13">Head and leg muscle</tissue>
    </source>
</reference>
<dbReference type="GO" id="GO:0035336">
    <property type="term" value="P:long-chain fatty-acyl-CoA metabolic process"/>
    <property type="evidence" value="ECO:0007669"/>
    <property type="project" value="TreeGrafter"/>
</dbReference>
<evidence type="ECO:0000256" key="1">
    <source>
        <dbReference type="ARBA" id="ARBA00004141"/>
    </source>
</evidence>
<evidence type="ECO:0000256" key="10">
    <source>
        <dbReference type="RuleBase" id="RU363097"/>
    </source>
</evidence>
<dbReference type="CDD" id="cd09071">
    <property type="entry name" value="FAR_C"/>
    <property type="match status" value="1"/>
</dbReference>
<evidence type="ECO:0000313" key="14">
    <source>
        <dbReference type="Proteomes" id="UP000292052"/>
    </source>
</evidence>
<dbReference type="GO" id="GO:0005777">
    <property type="term" value="C:peroxisome"/>
    <property type="evidence" value="ECO:0007669"/>
    <property type="project" value="TreeGrafter"/>
</dbReference>
<evidence type="ECO:0000259" key="12">
    <source>
        <dbReference type="Pfam" id="PF07993"/>
    </source>
</evidence>
<dbReference type="InterPro" id="IPR013120">
    <property type="entry name" value="FAR_NAD-bd"/>
</dbReference>
<dbReference type="Gene3D" id="3.40.50.720">
    <property type="entry name" value="NAD(P)-binding Rossmann-like Domain"/>
    <property type="match status" value="1"/>
</dbReference>
<dbReference type="EMBL" id="QDEB01093864">
    <property type="protein sequence ID" value="RZC32864.1"/>
    <property type="molecule type" value="Genomic_DNA"/>
</dbReference>
<dbReference type="PANTHER" id="PTHR11011">
    <property type="entry name" value="MALE STERILITY PROTEIN 2-RELATED"/>
    <property type="match status" value="1"/>
</dbReference>
<feature type="domain" description="Thioester reductase (TE)" evidence="12">
    <location>
        <begin position="17"/>
        <end position="285"/>
    </location>
</feature>
<gene>
    <name evidence="13" type="ORF">BDFB_011073</name>
</gene>
<evidence type="ECO:0000313" key="13">
    <source>
        <dbReference type="EMBL" id="RZC32864.1"/>
    </source>
</evidence>